<dbReference type="InterPro" id="IPR015421">
    <property type="entry name" value="PyrdxlP-dep_Trfase_major"/>
</dbReference>
<dbReference type="HAMAP" id="MF_01107">
    <property type="entry name" value="ArgD_aminotrans_3"/>
    <property type="match status" value="1"/>
</dbReference>
<dbReference type="PANTHER" id="PTHR11986:SF79">
    <property type="entry name" value="ACETYLORNITHINE AMINOTRANSFERASE, MITOCHONDRIAL"/>
    <property type="match status" value="1"/>
</dbReference>
<evidence type="ECO:0000256" key="2">
    <source>
        <dbReference type="ARBA" id="ARBA00022605"/>
    </source>
</evidence>
<name>A0A1I6HSX7_9FIRM</name>
<dbReference type="Proteomes" id="UP000199659">
    <property type="component" value="Unassembled WGS sequence"/>
</dbReference>
<keyword evidence="2 5" id="KW-0028">Amino-acid biosynthesis</keyword>
<feature type="modified residue" description="N6-(pyridoxal phosphate)lysine" evidence="5">
    <location>
        <position position="254"/>
    </location>
</feature>
<proteinExistence type="inferred from homology"/>
<dbReference type="GO" id="GO:0003992">
    <property type="term" value="F:N2-acetyl-L-ornithine:2-oxoglutarate 5-aminotransferase activity"/>
    <property type="evidence" value="ECO:0007669"/>
    <property type="project" value="UniProtKB-UniRule"/>
</dbReference>
<dbReference type="GO" id="GO:0006526">
    <property type="term" value="P:L-arginine biosynthetic process"/>
    <property type="evidence" value="ECO:0007669"/>
    <property type="project" value="UniProtKB-UniRule"/>
</dbReference>
<evidence type="ECO:0000313" key="7">
    <source>
        <dbReference type="Proteomes" id="UP000199659"/>
    </source>
</evidence>
<dbReference type="GO" id="GO:0005737">
    <property type="term" value="C:cytoplasm"/>
    <property type="evidence" value="ECO:0007669"/>
    <property type="project" value="UniProtKB-SubCell"/>
</dbReference>
<dbReference type="CDD" id="cd00610">
    <property type="entry name" value="OAT_like"/>
    <property type="match status" value="1"/>
</dbReference>
<keyword evidence="5" id="KW-0963">Cytoplasm</keyword>
<dbReference type="InterPro" id="IPR049704">
    <property type="entry name" value="Aminotrans_3_PPA_site"/>
</dbReference>
<comment type="subcellular location">
    <subcellularLocation>
        <location evidence="5">Cytoplasm</location>
    </subcellularLocation>
</comment>
<accession>A0A1I6HSX7</accession>
<organism evidence="6 7">
    <name type="scientific">Anaeromicropila populeti</name>
    <dbReference type="NCBI Taxonomy" id="37658"/>
    <lineage>
        <taxon>Bacteria</taxon>
        <taxon>Bacillati</taxon>
        <taxon>Bacillota</taxon>
        <taxon>Clostridia</taxon>
        <taxon>Lachnospirales</taxon>
        <taxon>Lachnospiraceae</taxon>
        <taxon>Anaeromicropila</taxon>
    </lineage>
</organism>
<reference evidence="6 7" key="1">
    <citation type="submission" date="2016-10" db="EMBL/GenBank/DDBJ databases">
        <authorList>
            <person name="de Groot N.N."/>
        </authorList>
    </citation>
    <scope>NUCLEOTIDE SEQUENCE [LARGE SCALE GENOMIC DNA]</scope>
    <source>
        <strain evidence="6 7">743A</strain>
    </source>
</reference>
<feature type="binding site" evidence="5">
    <location>
        <begin position="108"/>
        <end position="109"/>
    </location>
    <ligand>
        <name>pyridoxal 5'-phosphate</name>
        <dbReference type="ChEBI" id="CHEBI:597326"/>
    </ligand>
</feature>
<dbReference type="PROSITE" id="PS00600">
    <property type="entry name" value="AA_TRANSFER_CLASS_3"/>
    <property type="match status" value="1"/>
</dbReference>
<evidence type="ECO:0000256" key="3">
    <source>
        <dbReference type="ARBA" id="ARBA00022679"/>
    </source>
</evidence>
<gene>
    <name evidence="5" type="primary">argD</name>
    <name evidence="6" type="ORF">SAMN05661086_00253</name>
</gene>
<dbReference type="Pfam" id="PF00202">
    <property type="entry name" value="Aminotran_3"/>
    <property type="match status" value="1"/>
</dbReference>
<feature type="binding site" evidence="5">
    <location>
        <begin position="225"/>
        <end position="228"/>
    </location>
    <ligand>
        <name>pyridoxal 5'-phosphate</name>
        <dbReference type="ChEBI" id="CHEBI:597326"/>
    </ligand>
</feature>
<dbReference type="UniPathway" id="UPA00068">
    <property type="reaction ID" value="UER00109"/>
</dbReference>
<keyword evidence="4 5" id="KW-0663">Pyridoxal phosphate</keyword>
<evidence type="ECO:0000313" key="6">
    <source>
        <dbReference type="EMBL" id="SFR57507.1"/>
    </source>
</evidence>
<comment type="similarity">
    <text evidence="5">Belongs to the class-III pyridoxal-phosphate-dependent aminotransferase family. ArgD subfamily.</text>
</comment>
<dbReference type="EC" id="2.6.1.11" evidence="5"/>
<comment type="catalytic activity">
    <reaction evidence="5">
        <text>N(2)-acetyl-L-ornithine + 2-oxoglutarate = N-acetyl-L-glutamate 5-semialdehyde + L-glutamate</text>
        <dbReference type="Rhea" id="RHEA:18049"/>
        <dbReference type="ChEBI" id="CHEBI:16810"/>
        <dbReference type="ChEBI" id="CHEBI:29123"/>
        <dbReference type="ChEBI" id="CHEBI:29985"/>
        <dbReference type="ChEBI" id="CHEBI:57805"/>
        <dbReference type="EC" id="2.6.1.11"/>
    </reaction>
</comment>
<protein>
    <recommendedName>
        <fullName evidence="5">Acetylornithine aminotransferase</fullName>
        <shortName evidence="5">ACOAT</shortName>
        <ecNumber evidence="5">2.6.1.11</ecNumber>
    </recommendedName>
</protein>
<evidence type="ECO:0000256" key="4">
    <source>
        <dbReference type="ARBA" id="ARBA00022898"/>
    </source>
</evidence>
<evidence type="ECO:0000256" key="1">
    <source>
        <dbReference type="ARBA" id="ARBA00022576"/>
    </source>
</evidence>
<dbReference type="InterPro" id="IPR015424">
    <property type="entry name" value="PyrdxlP-dep_Trfase"/>
</dbReference>
<dbReference type="NCBIfam" id="NF002325">
    <property type="entry name" value="PRK01278.1"/>
    <property type="match status" value="1"/>
</dbReference>
<evidence type="ECO:0000256" key="5">
    <source>
        <dbReference type="HAMAP-Rule" id="MF_01107"/>
    </source>
</evidence>
<dbReference type="OrthoDB" id="9807885at2"/>
<dbReference type="AlphaFoldDB" id="A0A1I6HSX7"/>
<dbReference type="InterPro" id="IPR004636">
    <property type="entry name" value="AcOrn/SuccOrn_fam"/>
</dbReference>
<keyword evidence="5" id="KW-0055">Arginine biosynthesis</keyword>
<dbReference type="InterPro" id="IPR015422">
    <property type="entry name" value="PyrdxlP-dep_Trfase_small"/>
</dbReference>
<comment type="pathway">
    <text evidence="5">Amino-acid biosynthesis; L-arginine biosynthesis; N(2)-acetyl-L-ornithine from L-glutamate: step 4/4.</text>
</comment>
<dbReference type="GO" id="GO:0030170">
    <property type="term" value="F:pyridoxal phosphate binding"/>
    <property type="evidence" value="ECO:0007669"/>
    <property type="project" value="InterPro"/>
</dbReference>
<dbReference type="SUPFAM" id="SSF53383">
    <property type="entry name" value="PLP-dependent transferases"/>
    <property type="match status" value="1"/>
</dbReference>
<dbReference type="FunFam" id="3.40.640.10:FF:000004">
    <property type="entry name" value="Acetylornithine aminotransferase"/>
    <property type="match status" value="1"/>
</dbReference>
<dbReference type="PANTHER" id="PTHR11986">
    <property type="entry name" value="AMINOTRANSFERASE CLASS III"/>
    <property type="match status" value="1"/>
</dbReference>
<dbReference type="GO" id="GO:0042802">
    <property type="term" value="F:identical protein binding"/>
    <property type="evidence" value="ECO:0007669"/>
    <property type="project" value="TreeGrafter"/>
</dbReference>
<comment type="subunit">
    <text evidence="5">Homodimer.</text>
</comment>
<keyword evidence="7" id="KW-1185">Reference proteome</keyword>
<comment type="miscellaneous">
    <text evidence="5">May also have succinyldiaminopimelate aminotransferase activity, thus carrying out the corresponding step in lysine biosynthesis.</text>
</comment>
<keyword evidence="3 5" id="KW-0808">Transferase</keyword>
<comment type="cofactor">
    <cofactor evidence="5">
        <name>pyridoxal 5'-phosphate</name>
        <dbReference type="ChEBI" id="CHEBI:597326"/>
    </cofactor>
    <text evidence="5">Binds 1 pyridoxal phosphate per subunit.</text>
</comment>
<feature type="binding site" evidence="5">
    <location>
        <position position="140"/>
    </location>
    <ligand>
        <name>pyridoxal 5'-phosphate</name>
        <dbReference type="ChEBI" id="CHEBI:597326"/>
    </ligand>
</feature>
<feature type="binding site" evidence="5">
    <location>
        <position position="143"/>
    </location>
    <ligand>
        <name>N(2)-acetyl-L-ornithine</name>
        <dbReference type="ChEBI" id="CHEBI:57805"/>
    </ligand>
</feature>
<sequence>MEQKEFNENIAKAKKSIMYVTDRPEIIFEKGEGSYLWDTFNNRYLDMIQGWAVCCLGHCAPVMVQALEEQAKTLINPSPSYYNLPAIQLADELVNSSCMDKVFFINSGAEANEGAIKLARKYGAKYKNGAYEIITAVNGFHGRTLATMSASGKEKWKDIYSPKVDGFKWAEYNDIEAIKQNINENTCAIMLELVQGEAGVIVADKEYVAEIRKLCDENNILLIFDEVQTGMGRTGYMFAYEYYNIEPDIMTLAKGIGGGFPLSALLAKDAVCCFEAGDQGGTYSMTPLGCAVGLSVFKELKNKDICGNVQKMNEYFKGKLAMLMEKYAVMNEIRGLGLLLAIGLKEEIAVEITKECMDKFLLINAPNPKTLRFMPALNISEKEIDECIAILDSVFAKHL</sequence>
<dbReference type="InterPro" id="IPR050103">
    <property type="entry name" value="Class-III_PLP-dep_AT"/>
</dbReference>
<dbReference type="InterPro" id="IPR005814">
    <property type="entry name" value="Aminotrans_3"/>
</dbReference>
<dbReference type="NCBIfam" id="TIGR00707">
    <property type="entry name" value="argD"/>
    <property type="match status" value="1"/>
</dbReference>
<dbReference type="RefSeq" id="WP_092558874.1">
    <property type="nucleotide sequence ID" value="NZ_FOYZ01000001.1"/>
</dbReference>
<dbReference type="Gene3D" id="3.90.1150.10">
    <property type="entry name" value="Aspartate Aminotransferase, domain 1"/>
    <property type="match status" value="1"/>
</dbReference>
<dbReference type="PIRSF" id="PIRSF000521">
    <property type="entry name" value="Transaminase_4ab_Lys_Orn"/>
    <property type="match status" value="1"/>
</dbReference>
<dbReference type="EMBL" id="FOYZ01000001">
    <property type="protein sequence ID" value="SFR57507.1"/>
    <property type="molecule type" value="Genomic_DNA"/>
</dbReference>
<feature type="binding site" evidence="5">
    <location>
        <position position="282"/>
    </location>
    <ligand>
        <name>pyridoxal 5'-phosphate</name>
        <dbReference type="ChEBI" id="CHEBI:597326"/>
    </ligand>
</feature>
<keyword evidence="1 5" id="KW-0032">Aminotransferase</keyword>
<dbReference type="Gene3D" id="3.40.640.10">
    <property type="entry name" value="Type I PLP-dependent aspartate aminotransferase-like (Major domain)"/>
    <property type="match status" value="1"/>
</dbReference>
<dbReference type="STRING" id="37658.SAMN05661086_00253"/>
<comment type="caution">
    <text evidence="5">Lacks conserved residue(s) required for the propagation of feature annotation.</text>
</comment>